<evidence type="ECO:0000313" key="6">
    <source>
        <dbReference type="EMBL" id="RSM35710.1"/>
    </source>
</evidence>
<dbReference type="InterPro" id="IPR000847">
    <property type="entry name" value="LysR_HTH_N"/>
</dbReference>
<proteinExistence type="inferred from homology"/>
<dbReference type="EMBL" id="QHHU01000099">
    <property type="protein sequence ID" value="RSM35710.1"/>
    <property type="molecule type" value="Genomic_DNA"/>
</dbReference>
<dbReference type="OrthoDB" id="3461417at2"/>
<dbReference type="GO" id="GO:0003677">
    <property type="term" value="F:DNA binding"/>
    <property type="evidence" value="ECO:0007669"/>
    <property type="project" value="UniProtKB-KW"/>
</dbReference>
<evidence type="ECO:0000313" key="7">
    <source>
        <dbReference type="Proteomes" id="UP000286716"/>
    </source>
</evidence>
<dbReference type="PROSITE" id="PS50931">
    <property type="entry name" value="HTH_LYSR"/>
    <property type="match status" value="1"/>
</dbReference>
<evidence type="ECO:0000256" key="1">
    <source>
        <dbReference type="ARBA" id="ARBA00009437"/>
    </source>
</evidence>
<dbReference type="PANTHER" id="PTHR30346">
    <property type="entry name" value="TRANSCRIPTIONAL DUAL REGULATOR HCAR-RELATED"/>
    <property type="match status" value="1"/>
</dbReference>
<sequence>MELRHLRYFVAVAEEGGFSRAARRLHVVQPTLSMQIRDLENELGGPLFDRGSRQTRLTPAGQAFLIEARRVLAQAERAQVAARLALRGETGAVRIGVAGAVVFGGILTARIRAFHEARPLVRIELREAGPETQRAAILAGELDVGFSALPAPLSEPLLTSAPASSVSFLVALPAGHVLAGHETLTAEQISGVELVEYTFDDGRGDLVSDLSRLARLKLWPASSRFRADSTLGVLALVAAGVGVTVVPAGVHRAAVPNVVYRPLAEPGLTTGFHLLHRTTETAPAVAAFLDTGEG</sequence>
<evidence type="ECO:0000256" key="3">
    <source>
        <dbReference type="ARBA" id="ARBA00023125"/>
    </source>
</evidence>
<dbReference type="Gene3D" id="3.40.190.10">
    <property type="entry name" value="Periplasmic binding protein-like II"/>
    <property type="match status" value="2"/>
</dbReference>
<evidence type="ECO:0000256" key="4">
    <source>
        <dbReference type="ARBA" id="ARBA00023163"/>
    </source>
</evidence>
<keyword evidence="4" id="KW-0804">Transcription</keyword>
<dbReference type="Pfam" id="PF03466">
    <property type="entry name" value="LysR_substrate"/>
    <property type="match status" value="1"/>
</dbReference>
<reference evidence="6 7" key="1">
    <citation type="submission" date="2018-05" db="EMBL/GenBank/DDBJ databases">
        <title>Evolution of GPA BGCs.</title>
        <authorList>
            <person name="Waglechner N."/>
            <person name="Wright G.D."/>
        </authorList>
    </citation>
    <scope>NUCLEOTIDE SEQUENCE [LARGE SCALE GENOMIC DNA]</scope>
    <source>
        <strain evidence="6 7">DSM 5908</strain>
    </source>
</reference>
<dbReference type="PANTHER" id="PTHR30346:SF28">
    <property type="entry name" value="HTH-TYPE TRANSCRIPTIONAL REGULATOR CYNR"/>
    <property type="match status" value="1"/>
</dbReference>
<protein>
    <submittedName>
        <fullName evidence="6">LysR family transcriptional regulator</fullName>
    </submittedName>
</protein>
<dbReference type="CDD" id="cd08414">
    <property type="entry name" value="PBP2_LTTR_aromatics_like"/>
    <property type="match status" value="1"/>
</dbReference>
<accession>A0A428VXW9</accession>
<gene>
    <name evidence="6" type="ORF">DMA12_43090</name>
</gene>
<evidence type="ECO:0000256" key="2">
    <source>
        <dbReference type="ARBA" id="ARBA00023015"/>
    </source>
</evidence>
<keyword evidence="2" id="KW-0805">Transcription regulation</keyword>
<dbReference type="PRINTS" id="PR00039">
    <property type="entry name" value="HTHLYSR"/>
</dbReference>
<keyword evidence="7" id="KW-1185">Reference proteome</keyword>
<dbReference type="Proteomes" id="UP000286716">
    <property type="component" value="Unassembled WGS sequence"/>
</dbReference>
<comment type="similarity">
    <text evidence="1">Belongs to the LysR transcriptional regulatory family.</text>
</comment>
<dbReference type="Gene3D" id="1.10.10.10">
    <property type="entry name" value="Winged helix-like DNA-binding domain superfamily/Winged helix DNA-binding domain"/>
    <property type="match status" value="1"/>
</dbReference>
<dbReference type="AlphaFoldDB" id="A0A428VXW9"/>
<dbReference type="Pfam" id="PF00126">
    <property type="entry name" value="HTH_1"/>
    <property type="match status" value="1"/>
</dbReference>
<organism evidence="6 7">
    <name type="scientific">Amycolatopsis balhimycina DSM 5908</name>
    <dbReference type="NCBI Taxonomy" id="1081091"/>
    <lineage>
        <taxon>Bacteria</taxon>
        <taxon>Bacillati</taxon>
        <taxon>Actinomycetota</taxon>
        <taxon>Actinomycetes</taxon>
        <taxon>Pseudonocardiales</taxon>
        <taxon>Pseudonocardiaceae</taxon>
        <taxon>Amycolatopsis</taxon>
    </lineage>
</organism>
<dbReference type="GO" id="GO:0032993">
    <property type="term" value="C:protein-DNA complex"/>
    <property type="evidence" value="ECO:0007669"/>
    <property type="project" value="TreeGrafter"/>
</dbReference>
<dbReference type="InterPro" id="IPR036390">
    <property type="entry name" value="WH_DNA-bd_sf"/>
</dbReference>
<dbReference type="SUPFAM" id="SSF46785">
    <property type="entry name" value="Winged helix' DNA-binding domain"/>
    <property type="match status" value="1"/>
</dbReference>
<dbReference type="InterPro" id="IPR036388">
    <property type="entry name" value="WH-like_DNA-bd_sf"/>
</dbReference>
<dbReference type="SUPFAM" id="SSF53850">
    <property type="entry name" value="Periplasmic binding protein-like II"/>
    <property type="match status" value="1"/>
</dbReference>
<comment type="caution">
    <text evidence="6">The sequence shown here is derived from an EMBL/GenBank/DDBJ whole genome shotgun (WGS) entry which is preliminary data.</text>
</comment>
<name>A0A428VXW9_AMYBA</name>
<feature type="domain" description="HTH lysR-type" evidence="5">
    <location>
        <begin position="1"/>
        <end position="58"/>
    </location>
</feature>
<dbReference type="FunFam" id="1.10.10.10:FF:000001">
    <property type="entry name" value="LysR family transcriptional regulator"/>
    <property type="match status" value="1"/>
</dbReference>
<dbReference type="GO" id="GO:0003700">
    <property type="term" value="F:DNA-binding transcription factor activity"/>
    <property type="evidence" value="ECO:0007669"/>
    <property type="project" value="InterPro"/>
</dbReference>
<dbReference type="RefSeq" id="WP_020639645.1">
    <property type="nucleotide sequence ID" value="NZ_QHHU01000099.1"/>
</dbReference>
<keyword evidence="3" id="KW-0238">DNA-binding</keyword>
<evidence type="ECO:0000259" key="5">
    <source>
        <dbReference type="PROSITE" id="PS50931"/>
    </source>
</evidence>
<dbReference type="InterPro" id="IPR005119">
    <property type="entry name" value="LysR_subst-bd"/>
</dbReference>